<comment type="similarity">
    <text evidence="1">Belongs to the sigma-70 factor family.</text>
</comment>
<keyword evidence="2" id="KW-0805">Transcription regulation</keyword>
<dbReference type="Pfam" id="PF04545">
    <property type="entry name" value="Sigma70_r4"/>
    <property type="match status" value="1"/>
</dbReference>
<dbReference type="PANTHER" id="PTHR30603:SF60">
    <property type="entry name" value="RNA POLYMERASE SIGMA FACTOR RPOD"/>
    <property type="match status" value="1"/>
</dbReference>
<keyword evidence="3" id="KW-0731">Sigma factor</keyword>
<evidence type="ECO:0000256" key="2">
    <source>
        <dbReference type="ARBA" id="ARBA00023015"/>
    </source>
</evidence>
<dbReference type="Proteomes" id="UP000177324">
    <property type="component" value="Unassembled WGS sequence"/>
</dbReference>
<dbReference type="PROSITE" id="PS00715">
    <property type="entry name" value="SIGMA70_1"/>
    <property type="match status" value="1"/>
</dbReference>
<evidence type="ECO:0000256" key="4">
    <source>
        <dbReference type="ARBA" id="ARBA00023125"/>
    </source>
</evidence>
<dbReference type="SUPFAM" id="SSF88946">
    <property type="entry name" value="Sigma2 domain of RNA polymerase sigma factors"/>
    <property type="match status" value="1"/>
</dbReference>
<feature type="domain" description="RNA polymerase sigma-70" evidence="6">
    <location>
        <begin position="99"/>
        <end position="112"/>
    </location>
</feature>
<dbReference type="Pfam" id="PF00140">
    <property type="entry name" value="Sigma70_r1_2"/>
    <property type="match status" value="1"/>
</dbReference>
<dbReference type="Gene3D" id="1.10.10.10">
    <property type="entry name" value="Winged helix-like DNA-binding domain superfamily/Winged helix DNA-binding domain"/>
    <property type="match status" value="2"/>
</dbReference>
<dbReference type="SUPFAM" id="SSF88659">
    <property type="entry name" value="Sigma3 and sigma4 domains of RNA polymerase sigma factors"/>
    <property type="match status" value="2"/>
</dbReference>
<dbReference type="InterPro" id="IPR007630">
    <property type="entry name" value="RNA_pol_sigma70_r4"/>
</dbReference>
<dbReference type="InterPro" id="IPR013324">
    <property type="entry name" value="RNA_pol_sigma_r3/r4-like"/>
</dbReference>
<keyword evidence="5" id="KW-0804">Transcription</keyword>
<evidence type="ECO:0000313" key="8">
    <source>
        <dbReference type="Proteomes" id="UP000177324"/>
    </source>
</evidence>
<dbReference type="GO" id="GO:0016987">
    <property type="term" value="F:sigma factor activity"/>
    <property type="evidence" value="ECO:0007669"/>
    <property type="project" value="UniProtKB-KW"/>
</dbReference>
<reference evidence="7 8" key="1">
    <citation type="journal article" date="2016" name="Nat. Commun.">
        <title>Thousands of microbial genomes shed light on interconnected biogeochemical processes in an aquifer system.</title>
        <authorList>
            <person name="Anantharaman K."/>
            <person name="Brown C.T."/>
            <person name="Hug L.A."/>
            <person name="Sharon I."/>
            <person name="Castelle C.J."/>
            <person name="Probst A.J."/>
            <person name="Thomas B.C."/>
            <person name="Singh A."/>
            <person name="Wilkins M.J."/>
            <person name="Karaoz U."/>
            <person name="Brodie E.L."/>
            <person name="Williams K.H."/>
            <person name="Hubbard S.S."/>
            <person name="Banfield J.F."/>
        </authorList>
    </citation>
    <scope>NUCLEOTIDE SEQUENCE [LARGE SCALE GENOMIC DNA]</scope>
</reference>
<dbReference type="InterPro" id="IPR050239">
    <property type="entry name" value="Sigma-70_RNA_pol_init_factors"/>
</dbReference>
<proteinExistence type="inferred from homology"/>
<dbReference type="Pfam" id="PF04542">
    <property type="entry name" value="Sigma70_r2"/>
    <property type="match status" value="1"/>
</dbReference>
<evidence type="ECO:0000259" key="6">
    <source>
        <dbReference type="PROSITE" id="PS00715"/>
    </source>
</evidence>
<dbReference type="InterPro" id="IPR007627">
    <property type="entry name" value="RNA_pol_sigma70_r2"/>
</dbReference>
<comment type="caution">
    <text evidence="7">The sequence shown here is derived from an EMBL/GenBank/DDBJ whole genome shotgun (WGS) entry which is preliminary data.</text>
</comment>
<dbReference type="Gene3D" id="1.10.601.10">
    <property type="entry name" value="RNA Polymerase Primary Sigma Factor"/>
    <property type="match status" value="1"/>
</dbReference>
<dbReference type="InterPro" id="IPR014284">
    <property type="entry name" value="RNA_pol_sigma-70_dom"/>
</dbReference>
<protein>
    <recommendedName>
        <fullName evidence="6">RNA polymerase sigma-70 domain-containing protein</fullName>
    </recommendedName>
</protein>
<dbReference type="InterPro" id="IPR013325">
    <property type="entry name" value="RNA_pol_sigma_r2"/>
</dbReference>
<dbReference type="GO" id="GO:0006352">
    <property type="term" value="P:DNA-templated transcription initiation"/>
    <property type="evidence" value="ECO:0007669"/>
    <property type="project" value="InterPro"/>
</dbReference>
<dbReference type="PANTHER" id="PTHR30603">
    <property type="entry name" value="RNA POLYMERASE SIGMA FACTOR RPO"/>
    <property type="match status" value="1"/>
</dbReference>
<dbReference type="InterPro" id="IPR036388">
    <property type="entry name" value="WH-like_DNA-bd_sf"/>
</dbReference>
<dbReference type="AlphaFoldDB" id="A0A1G1VJR4"/>
<name>A0A1G1VJR4_9BACT</name>
<accession>A0A1G1VJR4</accession>
<evidence type="ECO:0000256" key="1">
    <source>
        <dbReference type="ARBA" id="ARBA00007788"/>
    </source>
</evidence>
<dbReference type="GO" id="GO:0003677">
    <property type="term" value="F:DNA binding"/>
    <property type="evidence" value="ECO:0007669"/>
    <property type="project" value="UniProtKB-KW"/>
</dbReference>
<keyword evidence="4" id="KW-0238">DNA-binding</keyword>
<dbReference type="InterPro" id="IPR007624">
    <property type="entry name" value="RNA_pol_sigma70_r3"/>
</dbReference>
<dbReference type="PRINTS" id="PR00046">
    <property type="entry name" value="SIGMA70FCT"/>
</dbReference>
<organism evidence="7 8">
    <name type="scientific">Candidatus Chisholmbacteria bacterium RIFCSPHIGHO2_01_FULL_48_12</name>
    <dbReference type="NCBI Taxonomy" id="1797589"/>
    <lineage>
        <taxon>Bacteria</taxon>
        <taxon>Candidatus Chisholmiibacteriota</taxon>
    </lineage>
</organism>
<dbReference type="EMBL" id="MHCH01000063">
    <property type="protein sequence ID" value="OGY15584.1"/>
    <property type="molecule type" value="Genomic_DNA"/>
</dbReference>
<dbReference type="InterPro" id="IPR009042">
    <property type="entry name" value="RNA_pol_sigma70_r1_2"/>
</dbReference>
<sequence length="309" mass="34354">MPPVELAPLDPIAIYLKDIASIPLLQREEEIELSQQIEIGRRATNLIARLRPHATKKRTLLEAEIEAGRTARELLTTANTHLVVSMAKKYRGRGVPFLDLIQEGNLGLMKAVERFDHRRGYKFSTYATWWIRQKLSRAIPNQGRTIRHPVHLADTISRVTKAARRLIQDLGREPTPEEISRESGLSPPRVRLALVQARDLLSLESPINANTGLTLADLLEDDTTPSPEAAAVSQALAADLDQALDHLPPRQALVLSLRYLSPSAAEPPLSRKVIGKRLGVTHERTRQIESDAIEKILGSSDGPKLKSHL</sequence>
<dbReference type="Pfam" id="PF04539">
    <property type="entry name" value="Sigma70_r3"/>
    <property type="match status" value="1"/>
</dbReference>
<evidence type="ECO:0000256" key="3">
    <source>
        <dbReference type="ARBA" id="ARBA00023082"/>
    </source>
</evidence>
<dbReference type="NCBIfam" id="TIGR02937">
    <property type="entry name" value="sigma70-ECF"/>
    <property type="match status" value="1"/>
</dbReference>
<dbReference type="STRING" id="1797589.A2784_01995"/>
<evidence type="ECO:0000313" key="7">
    <source>
        <dbReference type="EMBL" id="OGY15584.1"/>
    </source>
</evidence>
<gene>
    <name evidence="7" type="ORF">A2784_01995</name>
</gene>
<evidence type="ECO:0000256" key="5">
    <source>
        <dbReference type="ARBA" id="ARBA00023163"/>
    </source>
</evidence>
<dbReference type="InterPro" id="IPR000943">
    <property type="entry name" value="RNA_pol_sigma70"/>
</dbReference>